<keyword evidence="1" id="KW-1133">Transmembrane helix</keyword>
<comment type="caution">
    <text evidence="2">The sequence shown here is derived from an EMBL/GenBank/DDBJ whole genome shotgun (WGS) entry which is preliminary data.</text>
</comment>
<feature type="transmembrane region" description="Helical" evidence="1">
    <location>
        <begin position="23"/>
        <end position="40"/>
    </location>
</feature>
<sequence>MLIFSLIISFVVGSQFQPNPAAFIIAFFGSRAVFYQLWFQEIQKSPTPWMRVLTHTIILIIILPIVIAVSGFLLPSISNNLFWFVVIPFVGILTSLALHNIYKLS</sequence>
<protein>
    <submittedName>
        <fullName evidence="2">Uncharacterized protein</fullName>
    </submittedName>
</protein>
<dbReference type="EMBL" id="MHCS01000052">
    <property type="protein sequence ID" value="OGY25191.1"/>
    <property type="molecule type" value="Genomic_DNA"/>
</dbReference>
<evidence type="ECO:0000256" key="1">
    <source>
        <dbReference type="SAM" id="Phobius"/>
    </source>
</evidence>
<proteinExistence type="predicted"/>
<accession>A0A1G1WC33</accession>
<dbReference type="AlphaFoldDB" id="A0A1G1WC33"/>
<keyword evidence="1" id="KW-0472">Membrane</keyword>
<evidence type="ECO:0000313" key="3">
    <source>
        <dbReference type="Proteomes" id="UP000176389"/>
    </source>
</evidence>
<feature type="transmembrane region" description="Helical" evidence="1">
    <location>
        <begin position="52"/>
        <end position="75"/>
    </location>
</feature>
<evidence type="ECO:0000313" key="2">
    <source>
        <dbReference type="EMBL" id="OGY25191.1"/>
    </source>
</evidence>
<dbReference type="Proteomes" id="UP000176389">
    <property type="component" value="Unassembled WGS sequence"/>
</dbReference>
<keyword evidence="1" id="KW-0812">Transmembrane</keyword>
<gene>
    <name evidence="2" type="ORF">A2Z11_01770</name>
</gene>
<reference evidence="2 3" key="1">
    <citation type="journal article" date="2016" name="Nat. Commun.">
        <title>Thousands of microbial genomes shed light on interconnected biogeochemical processes in an aquifer system.</title>
        <authorList>
            <person name="Anantharaman K."/>
            <person name="Brown C.T."/>
            <person name="Hug L.A."/>
            <person name="Sharon I."/>
            <person name="Castelle C.J."/>
            <person name="Probst A.J."/>
            <person name="Thomas B.C."/>
            <person name="Singh A."/>
            <person name="Wilkins M.J."/>
            <person name="Karaoz U."/>
            <person name="Brodie E.L."/>
            <person name="Williams K.H."/>
            <person name="Hubbard S.S."/>
            <person name="Banfield J.F."/>
        </authorList>
    </citation>
    <scope>NUCLEOTIDE SEQUENCE [LARGE SCALE GENOMIC DNA]</scope>
</reference>
<organism evidence="2 3">
    <name type="scientific">Candidatus Woykebacteria bacterium RBG_16_43_9</name>
    <dbReference type="NCBI Taxonomy" id="1802596"/>
    <lineage>
        <taxon>Bacteria</taxon>
        <taxon>Candidatus Woykeibacteriota</taxon>
    </lineage>
</organism>
<feature type="transmembrane region" description="Helical" evidence="1">
    <location>
        <begin position="81"/>
        <end position="102"/>
    </location>
</feature>
<name>A0A1G1WC33_9BACT</name>